<feature type="compositionally biased region" description="Polar residues" evidence="1">
    <location>
        <begin position="125"/>
        <end position="137"/>
    </location>
</feature>
<protein>
    <submittedName>
        <fullName evidence="3">Uncharacterized protein</fullName>
    </submittedName>
</protein>
<dbReference type="STRING" id="530584.SAMN05421630_11439"/>
<dbReference type="AlphaFoldDB" id="A0A1G6YJF9"/>
<feature type="compositionally biased region" description="Basic and acidic residues" evidence="1">
    <location>
        <begin position="9"/>
        <end position="20"/>
    </location>
</feature>
<keyword evidence="2" id="KW-0472">Membrane</keyword>
<feature type="transmembrane region" description="Helical" evidence="2">
    <location>
        <begin position="98"/>
        <end position="117"/>
    </location>
</feature>
<dbReference type="InterPro" id="IPR022603">
    <property type="entry name" value="DUF3152"/>
</dbReference>
<dbReference type="Pfam" id="PF11350">
    <property type="entry name" value="DUF3152"/>
    <property type="match status" value="1"/>
</dbReference>
<feature type="region of interest" description="Disordered" evidence="1">
    <location>
        <begin position="123"/>
        <end position="175"/>
    </location>
</feature>
<organism evidence="3 4">
    <name type="scientific">Prauserella marina</name>
    <dbReference type="NCBI Taxonomy" id="530584"/>
    <lineage>
        <taxon>Bacteria</taxon>
        <taxon>Bacillati</taxon>
        <taxon>Actinomycetota</taxon>
        <taxon>Actinomycetes</taxon>
        <taxon>Pseudonocardiales</taxon>
        <taxon>Pseudonocardiaceae</taxon>
        <taxon>Prauserella</taxon>
    </lineage>
</organism>
<feature type="compositionally biased region" description="Low complexity" evidence="1">
    <location>
        <begin position="21"/>
        <end position="31"/>
    </location>
</feature>
<proteinExistence type="predicted"/>
<accession>A0A1G6YJF9</accession>
<name>A0A1G6YJF9_9PSEU</name>
<keyword evidence="2" id="KW-0812">Transmembrane</keyword>
<evidence type="ECO:0000256" key="2">
    <source>
        <dbReference type="SAM" id="Phobius"/>
    </source>
</evidence>
<dbReference type="SUPFAM" id="SSF55486">
    <property type="entry name" value="Metalloproteases ('zincins'), catalytic domain"/>
    <property type="match status" value="1"/>
</dbReference>
<sequence>MWHSGSVDRVTEGKRHEGQRSQRAARQSASSYPRDKGGSTRYRPSAQKNGERSRQGARRRVTAEPLAASWQPTEDPERGEPAPRTKKQSRLRALISTYGWRAYALPILLVITALVVFDTTRAPDETSTTGNADSSGTAVAGDSPPVASENPAEPVDLNIPTAELPKGGKFSESGKGTWHVVPGEGKKVGDGPQLFTYTIEVEDGLDSASFAGDDGFAEMVESTLANPWSWIGGGEVTLQRVGADHPNPDFRVSLTSPDTTHRPDVCGGSIPFETSCYRRDLNGENRVIINLARWVRGAKAWGGDMTGYRQYAINHEVGHALGNGHVGCADNDGLAPVMMQQTFGVANDYVARLNDTPGGDQGTVPADGKVCKVNAWPNPQAQPR</sequence>
<evidence type="ECO:0000313" key="3">
    <source>
        <dbReference type="EMBL" id="SDD89686.1"/>
    </source>
</evidence>
<dbReference type="Proteomes" id="UP000199494">
    <property type="component" value="Unassembled WGS sequence"/>
</dbReference>
<gene>
    <name evidence="3" type="ORF">SAMN05421630_11439</name>
</gene>
<evidence type="ECO:0000256" key="1">
    <source>
        <dbReference type="SAM" id="MobiDB-lite"/>
    </source>
</evidence>
<reference evidence="3 4" key="1">
    <citation type="submission" date="2016-10" db="EMBL/GenBank/DDBJ databases">
        <authorList>
            <person name="de Groot N.N."/>
        </authorList>
    </citation>
    <scope>NUCLEOTIDE SEQUENCE [LARGE SCALE GENOMIC DNA]</scope>
    <source>
        <strain evidence="3 4">CGMCC 4.5506</strain>
    </source>
</reference>
<keyword evidence="2" id="KW-1133">Transmembrane helix</keyword>
<dbReference type="EMBL" id="FMZE01000014">
    <property type="protein sequence ID" value="SDD89686.1"/>
    <property type="molecule type" value="Genomic_DNA"/>
</dbReference>
<feature type="region of interest" description="Disordered" evidence="1">
    <location>
        <begin position="1"/>
        <end position="89"/>
    </location>
</feature>
<evidence type="ECO:0000313" key="4">
    <source>
        <dbReference type="Proteomes" id="UP000199494"/>
    </source>
</evidence>
<keyword evidence="4" id="KW-1185">Reference proteome</keyword>